<sequence>MDDQLLLQQMERALVRAHVDEPDVLTTEELRRLRYLISFARLTVFEPGAAGPRAASGRGDIDVTDELLPWRQRVVDELTGPLRHEGLPAGRLARARDALAALEPEMDEQRRQLIENHRNDFSEAELDAEVGCKSLVLILGGGGGAGFVYVGAAQRFVEAGLVPDYLVGGSIGAVLGSVFARQLPIPFEDYIEFARSLTYRALLGPEPLRRRHGLTSVLSLRFDEYAAAMFEGPDGRPLRMKDTAIPFDTVVSGVHREIFKRLPASFRRQELAAMQLRSLPVRPIGLGPQVVRRLWQVASFIDTRMVKPLVLGGDKLTRELNIVDAASFSAAIPGVLHHETNDPAMVPLLDDFLAIKDVSALVDGVAASNVPAEQAWIKVQRGRLGTRNATYLALDCFHPQLDPRHLWLTPITRAVNLQMVRNAPYCDYLLETAPTLSPLTLAPNAAALDQAIAWGRASAEEAIPFVLAMQEPVWWEGDAPSYEKAGLSAVIRGKAPSMKPLIEAARMSRARLRGWRDRHFT</sequence>
<evidence type="ECO:0000256" key="1">
    <source>
        <dbReference type="ARBA" id="ARBA00022801"/>
    </source>
</evidence>
<keyword evidence="3" id="KW-0443">Lipid metabolism</keyword>
<evidence type="ECO:0000313" key="5">
    <source>
        <dbReference type="EMBL" id="RHW24767.1"/>
    </source>
</evidence>
<dbReference type="Proteomes" id="UP000283644">
    <property type="component" value="Unassembled WGS sequence"/>
</dbReference>
<evidence type="ECO:0000256" key="2">
    <source>
        <dbReference type="ARBA" id="ARBA00022963"/>
    </source>
</evidence>
<accession>A0A417XX89</accession>
<reference evidence="5 6" key="1">
    <citation type="submission" date="2018-09" db="EMBL/GenBank/DDBJ databases">
        <title>Genome sequencing of Nocardioides immobilis CCTCC AB 2017083 for comparison to Nocardioides silvaticus.</title>
        <authorList>
            <person name="Li C."/>
            <person name="Wang G."/>
        </authorList>
    </citation>
    <scope>NUCLEOTIDE SEQUENCE [LARGE SCALE GENOMIC DNA]</scope>
    <source>
        <strain evidence="5 6">CCTCC AB 2017083</strain>
    </source>
</reference>
<dbReference type="PANTHER" id="PTHR14226">
    <property type="entry name" value="NEUROPATHY TARGET ESTERASE/SWISS CHEESE D.MELANOGASTER"/>
    <property type="match status" value="1"/>
</dbReference>
<dbReference type="OrthoDB" id="7053183at2"/>
<keyword evidence="6" id="KW-1185">Reference proteome</keyword>
<gene>
    <name evidence="5" type="ORF">D0Z08_22605</name>
</gene>
<comment type="caution">
    <text evidence="5">The sequence shown here is derived from an EMBL/GenBank/DDBJ whole genome shotgun (WGS) entry which is preliminary data.</text>
</comment>
<dbReference type="InterPro" id="IPR050301">
    <property type="entry name" value="NTE"/>
</dbReference>
<dbReference type="Gene3D" id="3.40.1090.10">
    <property type="entry name" value="Cytosolic phospholipase A2 catalytic domain"/>
    <property type="match status" value="1"/>
</dbReference>
<name>A0A417XX89_9ACTN</name>
<feature type="domain" description="PNPLA" evidence="4">
    <location>
        <begin position="137"/>
        <end position="376"/>
    </location>
</feature>
<dbReference type="InterPro" id="IPR016035">
    <property type="entry name" value="Acyl_Trfase/lysoPLipase"/>
</dbReference>
<dbReference type="RefSeq" id="WP_118927541.1">
    <property type="nucleotide sequence ID" value="NZ_QXGH01000029.1"/>
</dbReference>
<evidence type="ECO:0000256" key="3">
    <source>
        <dbReference type="ARBA" id="ARBA00023098"/>
    </source>
</evidence>
<evidence type="ECO:0000313" key="6">
    <source>
        <dbReference type="Proteomes" id="UP000283644"/>
    </source>
</evidence>
<dbReference type="EMBL" id="QXGH01000029">
    <property type="protein sequence ID" value="RHW24767.1"/>
    <property type="molecule type" value="Genomic_DNA"/>
</dbReference>
<keyword evidence="2" id="KW-0442">Lipid degradation</keyword>
<protein>
    <submittedName>
        <fullName evidence="5">Patatin-like phospholipase family protein</fullName>
    </submittedName>
</protein>
<dbReference type="SUPFAM" id="SSF52151">
    <property type="entry name" value="FabD/lysophospholipase-like"/>
    <property type="match status" value="1"/>
</dbReference>
<evidence type="ECO:0000259" key="4">
    <source>
        <dbReference type="Pfam" id="PF01734"/>
    </source>
</evidence>
<dbReference type="GO" id="GO:0016042">
    <property type="term" value="P:lipid catabolic process"/>
    <property type="evidence" value="ECO:0007669"/>
    <property type="project" value="UniProtKB-KW"/>
</dbReference>
<dbReference type="Pfam" id="PF01734">
    <property type="entry name" value="Patatin"/>
    <property type="match status" value="1"/>
</dbReference>
<dbReference type="AlphaFoldDB" id="A0A417XX89"/>
<proteinExistence type="predicted"/>
<keyword evidence="1" id="KW-0378">Hydrolase</keyword>
<dbReference type="InterPro" id="IPR002641">
    <property type="entry name" value="PNPLA_dom"/>
</dbReference>
<dbReference type="PANTHER" id="PTHR14226:SF78">
    <property type="entry name" value="SLR0060 PROTEIN"/>
    <property type="match status" value="1"/>
</dbReference>
<dbReference type="GO" id="GO:0016787">
    <property type="term" value="F:hydrolase activity"/>
    <property type="evidence" value="ECO:0007669"/>
    <property type="project" value="UniProtKB-KW"/>
</dbReference>
<organism evidence="5 6">
    <name type="scientific">Nocardioides immobilis</name>
    <dbReference type="NCBI Taxonomy" id="2049295"/>
    <lineage>
        <taxon>Bacteria</taxon>
        <taxon>Bacillati</taxon>
        <taxon>Actinomycetota</taxon>
        <taxon>Actinomycetes</taxon>
        <taxon>Propionibacteriales</taxon>
        <taxon>Nocardioidaceae</taxon>
        <taxon>Nocardioides</taxon>
    </lineage>
</organism>